<feature type="transmembrane region" description="Helical" evidence="1">
    <location>
        <begin position="33"/>
        <end position="49"/>
    </location>
</feature>
<dbReference type="EMBL" id="JAJJMM010000001">
    <property type="protein sequence ID" value="MCC9063987.1"/>
    <property type="molecule type" value="Genomic_DNA"/>
</dbReference>
<dbReference type="RefSeq" id="WP_230036572.1">
    <property type="nucleotide sequence ID" value="NZ_JAJJMM010000001.1"/>
</dbReference>
<accession>A0ABS8MEQ9</accession>
<comment type="caution">
    <text evidence="2">The sequence shown here is derived from an EMBL/GenBank/DDBJ whole genome shotgun (WGS) entry which is preliminary data.</text>
</comment>
<protein>
    <submittedName>
        <fullName evidence="2">Uncharacterized protein</fullName>
    </submittedName>
</protein>
<reference evidence="2" key="1">
    <citation type="submission" date="2021-11" db="EMBL/GenBank/DDBJ databases">
        <title>Description of novel Flavobacterium species.</title>
        <authorList>
            <person name="Saticioglu I.B."/>
            <person name="Ay H."/>
            <person name="Altun S."/>
            <person name="Duman M."/>
        </authorList>
    </citation>
    <scope>NUCLEOTIDE SEQUENCE</scope>
    <source>
        <strain evidence="2">F-30</strain>
    </source>
</reference>
<evidence type="ECO:0000256" key="1">
    <source>
        <dbReference type="SAM" id="Phobius"/>
    </source>
</evidence>
<dbReference type="Proteomes" id="UP001430679">
    <property type="component" value="Unassembled WGS sequence"/>
</dbReference>
<keyword evidence="1" id="KW-0472">Membrane</keyword>
<proteinExistence type="predicted"/>
<keyword evidence="1" id="KW-1133">Transmembrane helix</keyword>
<name>A0ABS8MEQ9_9FLAO</name>
<evidence type="ECO:0000313" key="2">
    <source>
        <dbReference type="EMBL" id="MCC9063987.1"/>
    </source>
</evidence>
<keyword evidence="1" id="KW-0812">Transmembrane</keyword>
<gene>
    <name evidence="2" type="ORF">LNP81_13395</name>
</gene>
<keyword evidence="3" id="KW-1185">Reference proteome</keyword>
<evidence type="ECO:0000313" key="3">
    <source>
        <dbReference type="Proteomes" id="UP001430679"/>
    </source>
</evidence>
<organism evidence="2 3">
    <name type="scientific">Flavobacterium piscisymbiosum</name>
    <dbReference type="NCBI Taxonomy" id="2893753"/>
    <lineage>
        <taxon>Bacteria</taxon>
        <taxon>Pseudomonadati</taxon>
        <taxon>Bacteroidota</taxon>
        <taxon>Flavobacteriia</taxon>
        <taxon>Flavobacteriales</taxon>
        <taxon>Flavobacteriaceae</taxon>
        <taxon>Flavobacterium</taxon>
    </lineage>
</organism>
<sequence length="161" mass="18785">MKVAVELLQFKIIPVIIFFKINLGDNDMDKKKYTLLLIVIIGVIMVLWGKELTKNKIKKDLGNYDYAIGNIDVFFYRAPVGNNVRFSSITYSYVVNNIRYVNNYDALDYKLPSSPDVNDKFMVVFNKKDPKKSLLLGDYPIKTEEDFKIFIDTNKNFKIKF</sequence>